<sequence>MDYNSLPNFYAALDAKYNVTNNELNSATYTNVDCNFVYSAKYARHRWFNYKEGFSPILVEKIFNEYKLNKSSVVCDPFCGAGTTVAVAKAKGMKSIGFEVNPFAAFITKVKTENYSKDNMEEFEKLLQELSTIEIAINIELPENEYLRRIFESEMLLAQLNIRKYINELPESKPKELLFFAWICTLEECALYRKAGNGLKIKRRPPTYDKGCAFKFAMECISKKAASMIEDFSLEDNGPIPQVYVESVTTMEKNVAKNTVDLVLFSPPYANCFDYTKIYYLELWFAGFVNSTSDQKNIRMKSLRSHCHATWPERYTSFNLPELNDQIIPLLRQQKLWTNKIPDMLNGYFADMEEALRQIYDSLKSGGHCAIVVSNSAYAGIVIPTDVFLAMIAEKIGFKVQEIAVERLIITSSQQYKKTERVRKYLRESIVKLEK</sequence>
<comment type="caution">
    <text evidence="5">The sequence shown here is derived from an EMBL/GenBank/DDBJ whole genome shotgun (WGS) entry which is preliminary data.</text>
</comment>
<accession>A0A3E2B1D2</accession>
<dbReference type="GO" id="GO:0032259">
    <property type="term" value="P:methylation"/>
    <property type="evidence" value="ECO:0007669"/>
    <property type="project" value="UniProtKB-KW"/>
</dbReference>
<dbReference type="Gene3D" id="3.40.50.150">
    <property type="entry name" value="Vaccinia Virus protein VP39"/>
    <property type="match status" value="2"/>
</dbReference>
<evidence type="ECO:0000256" key="1">
    <source>
        <dbReference type="ARBA" id="ARBA00022603"/>
    </source>
</evidence>
<dbReference type="EMBL" id="QQRQ01000027">
    <property type="protein sequence ID" value="RFT05807.1"/>
    <property type="molecule type" value="Genomic_DNA"/>
</dbReference>
<dbReference type="GeneID" id="97996205"/>
<dbReference type="GO" id="GO:0003677">
    <property type="term" value="F:DNA binding"/>
    <property type="evidence" value="ECO:0007669"/>
    <property type="project" value="InterPro"/>
</dbReference>
<dbReference type="RefSeq" id="WP_021918713.1">
    <property type="nucleotide sequence ID" value="NZ_CAKXKJ010000023.1"/>
</dbReference>
<name>A0A3E2B1D2_9FIRM</name>
<dbReference type="OrthoDB" id="9800801at2"/>
<keyword evidence="6" id="KW-1185">Reference proteome</keyword>
<dbReference type="REBASE" id="302519">
    <property type="entry name" value="M2.Eba1738ORF10705P"/>
</dbReference>
<dbReference type="Pfam" id="PF01555">
    <property type="entry name" value="N6_N4_Mtase"/>
    <property type="match status" value="1"/>
</dbReference>
<keyword evidence="3" id="KW-0680">Restriction system</keyword>
<keyword evidence="1 5" id="KW-0489">Methyltransferase</keyword>
<evidence type="ECO:0000256" key="2">
    <source>
        <dbReference type="ARBA" id="ARBA00022679"/>
    </source>
</evidence>
<dbReference type="Proteomes" id="UP000260649">
    <property type="component" value="Unassembled WGS sequence"/>
</dbReference>
<dbReference type="SUPFAM" id="SSF53335">
    <property type="entry name" value="S-adenosyl-L-methionine-dependent methyltransferases"/>
    <property type="match status" value="2"/>
</dbReference>
<reference evidence="5 6" key="1">
    <citation type="submission" date="2018-07" db="EMBL/GenBank/DDBJ databases">
        <title>GABA Modulating Bacteria of the Human Gut Microbiota.</title>
        <authorList>
            <person name="Strandwitz P."/>
            <person name="Kim K.H."/>
            <person name="Terekhova D."/>
            <person name="Liu J.K."/>
            <person name="Sharma A."/>
            <person name="Levering J."/>
            <person name="Mcdonald D."/>
            <person name="Dietrich D."/>
            <person name="Ramadhar T.R."/>
            <person name="Lekbua A."/>
            <person name="Mroue N."/>
            <person name="Liston C."/>
            <person name="Stewart E.J."/>
            <person name="Dubin M.J."/>
            <person name="Zengler K."/>
            <person name="Knight R."/>
            <person name="Gilbert J.A."/>
            <person name="Clardy J."/>
            <person name="Lewis K."/>
        </authorList>
    </citation>
    <scope>NUCLEOTIDE SEQUENCE [LARGE SCALE GENOMIC DNA]</scope>
    <source>
        <strain evidence="5 6">KLE1738</strain>
    </source>
</reference>
<evidence type="ECO:0000256" key="3">
    <source>
        <dbReference type="ARBA" id="ARBA00022747"/>
    </source>
</evidence>
<keyword evidence="2" id="KW-0808">Transferase</keyword>
<proteinExistence type="predicted"/>
<protein>
    <submittedName>
        <fullName evidence="5">Modification methylase</fullName>
    </submittedName>
</protein>
<organism evidence="5 6">
    <name type="scientific">Evtepia gabavorous</name>
    <dbReference type="NCBI Taxonomy" id="2211183"/>
    <lineage>
        <taxon>Bacteria</taxon>
        <taxon>Bacillati</taxon>
        <taxon>Bacillota</taxon>
        <taxon>Clostridia</taxon>
        <taxon>Eubacteriales</taxon>
        <taxon>Evtepia</taxon>
    </lineage>
</organism>
<evidence type="ECO:0000313" key="6">
    <source>
        <dbReference type="Proteomes" id="UP000260649"/>
    </source>
</evidence>
<gene>
    <name evidence="5" type="ORF">DV520_10710</name>
</gene>
<dbReference type="InterPro" id="IPR029063">
    <property type="entry name" value="SAM-dependent_MTases_sf"/>
</dbReference>
<evidence type="ECO:0000313" key="5">
    <source>
        <dbReference type="EMBL" id="RFT05807.1"/>
    </source>
</evidence>
<dbReference type="AlphaFoldDB" id="A0A3E2B1D2"/>
<dbReference type="GO" id="GO:0009307">
    <property type="term" value="P:DNA restriction-modification system"/>
    <property type="evidence" value="ECO:0007669"/>
    <property type="project" value="UniProtKB-KW"/>
</dbReference>
<evidence type="ECO:0000259" key="4">
    <source>
        <dbReference type="Pfam" id="PF01555"/>
    </source>
</evidence>
<dbReference type="InterPro" id="IPR002941">
    <property type="entry name" value="DNA_methylase_N4/N6"/>
</dbReference>
<dbReference type="GO" id="GO:0008170">
    <property type="term" value="F:N-methyltransferase activity"/>
    <property type="evidence" value="ECO:0007669"/>
    <property type="project" value="InterPro"/>
</dbReference>
<feature type="domain" description="DNA methylase N-4/N-6" evidence="4">
    <location>
        <begin position="46"/>
        <end position="104"/>
    </location>
</feature>